<dbReference type="FunFam" id="2.60.40.2030:FF:000011">
    <property type="entry name" value="Fras1-related extracellular matrix protein 2"/>
    <property type="match status" value="1"/>
</dbReference>
<accession>A0A4D9EZN6</accession>
<keyword evidence="7" id="KW-0325">Glycoprotein</keyword>
<gene>
    <name evidence="12" type="ORF">DR999_PMT00042</name>
</gene>
<dbReference type="PROSITE" id="PS51854">
    <property type="entry name" value="CSPG"/>
    <property type="match status" value="12"/>
</dbReference>
<dbReference type="GO" id="GO:0007154">
    <property type="term" value="P:cell communication"/>
    <property type="evidence" value="ECO:0007669"/>
    <property type="project" value="InterPro"/>
</dbReference>
<feature type="repeat" description="CSPG" evidence="8">
    <location>
        <begin position="938"/>
        <end position="1030"/>
    </location>
</feature>
<reference evidence="12 13" key="2">
    <citation type="submission" date="2019-04" db="EMBL/GenBank/DDBJ databases">
        <title>The genome sequence of big-headed turtle.</title>
        <authorList>
            <person name="Gong S."/>
        </authorList>
    </citation>
    <scope>NUCLEOTIDE SEQUENCE [LARGE SCALE GENOMIC DNA]</scope>
    <source>
        <strain evidence="12">DO16091913</strain>
        <tissue evidence="12">Muscle</tissue>
    </source>
</reference>
<feature type="repeat" description="CSPG" evidence="8">
    <location>
        <begin position="533"/>
        <end position="667"/>
    </location>
</feature>
<dbReference type="GO" id="GO:0046872">
    <property type="term" value="F:metal ion binding"/>
    <property type="evidence" value="ECO:0007669"/>
    <property type="project" value="UniProtKB-KW"/>
</dbReference>
<dbReference type="Gene3D" id="2.60.40.2030">
    <property type="match status" value="5"/>
</dbReference>
<feature type="chain" id="PRO_5020031140" evidence="10">
    <location>
        <begin position="37"/>
        <end position="3056"/>
    </location>
</feature>
<keyword evidence="13" id="KW-1185">Reference proteome</keyword>
<evidence type="ECO:0000313" key="12">
    <source>
        <dbReference type="EMBL" id="TFK16136.1"/>
    </source>
</evidence>
<dbReference type="Pfam" id="PF16184">
    <property type="entry name" value="Cadherin_3"/>
    <property type="match status" value="10"/>
</dbReference>
<feature type="repeat" description="CSPG" evidence="8">
    <location>
        <begin position="1183"/>
        <end position="1276"/>
    </location>
</feature>
<dbReference type="FunFam" id="2.60.40.2030:FF:000008">
    <property type="entry name" value="FRAS1-related extracellular matrix protein 2"/>
    <property type="match status" value="1"/>
</dbReference>
<keyword evidence="3 10" id="KW-0732">Signal</keyword>
<sequence length="3056" mass="339367">MASDSPRHCSSGARHPRCLVLLAGVLLCSLAAGREAQQDPDPLPLLLPPGLGGRAPGLLVAGRGLRVPCGRSVALEPARDLVIRVPPGETCELTALESEEPGPPRPGAFSPRRFPCRFGPGQVTYTHYGATSPGRYRLRLQLRSGSPRRPRLLPLALPVEVLARPPRLLRRHLPLEVESRLGLSPPLDGNVLGFPEGRCRLTVRPQSDGGAPQPAHGRLVDSDGRPLPPGYSSECGRFLRAGIRYQHTAAEPWPSRDSIPMRVELLGGAEREYFQVAVRLRSGAENTAPSLGFAALLVAEVDQFVLTALTPDMLAAEDLESPTDLLLFSLTAPWPSPGGREGEDLRLRGYLLSTDEPSRPLTSFTQRELRELKIAYQPPTVDSDQEHIFQLEMKVLDPEGASSEPFAFMVVVKPMNTLAPVATFSQVAGPQLMLFEGQSRPLSATLEISDEDNLSEVKVWVTQGLRHGELRVLGAPPGRKYFTAAELEAGQVVYQHDGSEHSYSDNTVFRMEDGQHQVEFLFPIIIAPVDDQPPLLNANTGLVLRERQAVQISPFVLSATDIDSEESTIHFILQEDTEESAHASRSHRLGELLLRQAEPPPSFESEEDVEEAGGASSSWRFVESEGVYEKVVSKWLQQDILDGRLFYRHTGPHSTSPVMDQFLFHLQDDNEPPNQSGEQVFTIKVQPVDNLPPELYPGTSLQMTVLEYQVTHFRKRYLRYTDLDTDDSELKYTLLTPPADIDENHPVLAGEIVLADNPLVSITQFTQAQVNHQKVAYRPPDQELGITPRVVQFNYSVEDSASNSVPGTFTLFLQPVDNQPPQITNMGFTVLEGSSFLLTTSQLDATDQDTNTDQIIFILNQAPQHGHLRYLEGLIVQGESFLLDDIASGRISYQHSGDESTNDSYQLEVSDGIHHVPITVRITVQPVDNERPSITLPGGNGLLGPSIDVLENGVTEITTSLLQGTDEDTDDLALTYFVRGPPKLGDILVNRVPVERFTQQDLISGTVVYAHTGGEIGLKKRYDSFNLTISDLSHERVVGGSTVQGVRVSVTVLPVDSIAPKVIVGPELFIVSEGGKKALTQQQLDAEDVDTPMDDILCTITVQSTSGYLENISPAPGSEKSRAGTAISAFSIKDVHLGHISYVQSIHKGVEPLEDRFTFCCSDGINVSPHHFFPVIIIPTNDEKPELFVREFVVLEGMSLVIDTPILNGADADLPPDHLHFFISVPPKHGRIVQQLTTGAIPIHNFTLEEIQEASSIVFEHDDSEIKEDSFKVQLSDGQHTVEQKVLIMVILMDDETPRMTINDGLEIEIGESKVITNRDLKATDIDSEDRNLTYIIRLAPRQGLLQHVSKHGELLGNITVGMNFTQDDIDQGFIRYAHTGQQGFRDLVKFDVTDGINPLIDRYFYITISGIDIVFPEVINKGVTLKEGGKVTLTTDLLSTSDINSPDENLRFSITRAPSRGHLESSDNPGGPVASFSQLQLAGNKIYYIHTAEDEVKMDSFEFEVTDGYNPVFRTFRVSITDVDNKKPILTVNDLVVEEGKTKLITPFELTVEDRDTPDHLLRFTVTQVPVHGRILYNSSYPATSFTKLDLNENLISYRHDGTETSQDSLSFTVTDGTHTDFYIFPDTILETHQPQLLKIQINLLDNGVPQLVVNKGAPTLRNLPTGHLGFLITSKSLKAEDRDSPHKLLKYKITDGPEHGFIINIGLGNESINTFTQADIDEMKISYALKEGDSSTSDRFYFSIEDNGGNKLKSQRFHLNWAWISLEKEYYIVDEDSKFLEVTLKRRGYLGETSFISIGTKDGTAEKDKDFKGKAQRQVQFNPGQTTATWRVRITIDDEYEASETFQIILSDPIMAALEFPEIATVEIVDPGDESIVYIPWLEYRVEEDIGELLIPVRRSGDISQELMVICSTYQGSATGTNPSTVLSYSDYISRPEDHTSIIHFDKDERERTCRIIIIDDSLYEEDETFNVTLSMPMGGQIGTKFPSTKVVILASTDDEPALYFGDTEYRVDESAGYVEVRVWRTGTDLSKPASVTAHSRKTEPVSAEGGIDYMGISRNLDFAPGVKMQVFRVTILDDLGQPVLEGPEKFELVLRMPMNAVLGVPSKTTIFINDSITDLPKVQFKKPWYTVNEKDGQLVAVIYRSGDINHKSTVRCYTRQGSAQVMMDYEERPNTDDSLVVFLPGEIEKPCVVILEDDAIYEEDEEFRLVLGTPKSTSMFGASIGEQKETLIKMKDEEDKPVIKFSKIKHSIQEPQEPGEIAVVKIPILRLGDSSKVSVVRIHTKDGSATSGEDYNPMSDDIEFKEGEAEHIVEVEVLYDGVREMREAFTVHLKPDENMVAETPMNKAIVYIEEMDSIADVTFPAVPQVVSLLVYDDTSKSKENPHPPTGYPIVCVTACNPKYSDYDKTGGLCAAENINDTLTLYRWLVSAPSGSDGVTSPMREVDSNTFFTNTKSISLDSIYFQAGSRVQCAARAVSANGDVGLELLGPIYTVNRDDGLCQPRIPGTVGAEPFSAKIHYTGPDDPDYPNLIRLTVTMPHMDGMLPVISTHPLSNFELTLSPDGTRVGNHKCSNLLDYNEIQTKHGFITDETKNPEVIGETSPYQYRNSLRSTKTLRFYRNLNLEACLWEFNSYYAMSELLTDCGGSIGTDGQVLNLVQSYVTLRVPLYVSYIFHSPAAIGGWQHFDLQSELRLTFVYDTAILWKDGVGSPPESELQGSLYPTSMRINDEGRLVVNFRTQIRFRGQLVMSHPGTSLSSVVMSANHPDLTFTLSLLRSEPTFHQPVQQWSFSSDFAVRDYSGIYTVKCIPCTAAPNQEYTLPIICNPWEPVTFQVDIRFQQVSDPVAAEFSLNTQMLLLSKKELWISNGSMGFGEGTDVAFAEGSEIYGRVMVDPVQNLGDTFICNIEKVFLCTGADGYVPKYSPDNTEYGCLADSPSLLYRFKILDKAQPETQAEVFGNVKFHAKLAIDHADAFPLVKQPGSDGFSLSSSPLFQVGSQVFMLYKKLLTGKGYYLHFTLVLPLPPHKRFSIFCLYELASFLKWLSTLTSMRSSY</sequence>
<dbReference type="OrthoDB" id="430044at2759"/>
<feature type="repeat" description="CSPG" evidence="8">
    <location>
        <begin position="288"/>
        <end position="394"/>
    </location>
</feature>
<dbReference type="PANTHER" id="PTHR45739:SF4">
    <property type="entry name" value="FRAS1-RELATED EXTRACELLULAR MATRIX PROTEIN 2"/>
    <property type="match status" value="1"/>
</dbReference>
<feature type="repeat" description="CSPG" evidence="8">
    <location>
        <begin position="819"/>
        <end position="910"/>
    </location>
</feature>
<dbReference type="GO" id="GO:0009653">
    <property type="term" value="P:anatomical structure morphogenesis"/>
    <property type="evidence" value="ECO:0007669"/>
    <property type="project" value="TreeGrafter"/>
</dbReference>
<dbReference type="STRING" id="55544.A0A4D9EZN6"/>
<evidence type="ECO:0000259" key="11">
    <source>
        <dbReference type="SMART" id="SM00237"/>
    </source>
</evidence>
<evidence type="ECO:0000256" key="5">
    <source>
        <dbReference type="ARBA" id="ARBA00022837"/>
    </source>
</evidence>
<keyword evidence="2" id="KW-0479">Metal-binding</keyword>
<evidence type="ECO:0000256" key="3">
    <source>
        <dbReference type="ARBA" id="ARBA00022729"/>
    </source>
</evidence>
<comment type="caution">
    <text evidence="12">The sequence shown here is derived from an EMBL/GenBank/DDBJ whole genome shotgun (WGS) entry which is preliminary data.</text>
</comment>
<evidence type="ECO:0000256" key="8">
    <source>
        <dbReference type="PROSITE-ProRule" id="PRU01201"/>
    </source>
</evidence>
<dbReference type="Pfam" id="PF03160">
    <property type="entry name" value="Calx-beta"/>
    <property type="match status" value="5"/>
</dbReference>
<dbReference type="InterPro" id="IPR045658">
    <property type="entry name" value="FRAS1-rel_N"/>
</dbReference>
<feature type="signal peptide" evidence="10">
    <location>
        <begin position="1"/>
        <end position="36"/>
    </location>
</feature>
<feature type="repeat" description="CSPG" evidence="8">
    <location>
        <begin position="1415"/>
        <end position="1507"/>
    </location>
</feature>
<keyword evidence="6" id="KW-0130">Cell adhesion</keyword>
<dbReference type="Pfam" id="PF19309">
    <property type="entry name" value="Frem_N"/>
    <property type="match status" value="1"/>
</dbReference>
<feature type="domain" description="Calx-beta" evidence="11">
    <location>
        <begin position="2233"/>
        <end position="2337"/>
    </location>
</feature>
<dbReference type="Proteomes" id="UP000297703">
    <property type="component" value="Unassembled WGS sequence"/>
</dbReference>
<dbReference type="InterPro" id="IPR039005">
    <property type="entry name" value="CSPG_rpt"/>
</dbReference>
<keyword evidence="4" id="KW-0677">Repeat</keyword>
<feature type="repeat" description="CSPG" evidence="8">
    <location>
        <begin position="1059"/>
        <end position="1162"/>
    </location>
</feature>
<evidence type="ECO:0000256" key="10">
    <source>
        <dbReference type="SAM" id="SignalP"/>
    </source>
</evidence>
<dbReference type="EMBL" id="QXTE01000001">
    <property type="protein sequence ID" value="TFK16136.1"/>
    <property type="molecule type" value="Genomic_DNA"/>
</dbReference>
<dbReference type="InterPro" id="IPR051561">
    <property type="entry name" value="FRAS1_ECM"/>
</dbReference>
<feature type="repeat" description="CSPG" evidence="8">
    <location>
        <begin position="1650"/>
        <end position="1747"/>
    </location>
</feature>
<evidence type="ECO:0000256" key="6">
    <source>
        <dbReference type="ARBA" id="ARBA00022889"/>
    </source>
</evidence>
<feature type="region of interest" description="Disordered" evidence="9">
    <location>
        <begin position="204"/>
        <end position="226"/>
    </location>
</feature>
<evidence type="ECO:0000313" key="13">
    <source>
        <dbReference type="Proteomes" id="UP000297703"/>
    </source>
</evidence>
<dbReference type="InterPro" id="IPR038081">
    <property type="entry name" value="CalX-like_sf"/>
</dbReference>
<evidence type="ECO:0000256" key="7">
    <source>
        <dbReference type="ARBA" id="ARBA00023180"/>
    </source>
</evidence>
<protein>
    <submittedName>
        <fullName evidence="12">Bardet-Biedl syndrome 7 protein</fullName>
    </submittedName>
</protein>
<proteinExistence type="inferred from homology"/>
<organism evidence="12 13">
    <name type="scientific">Platysternon megacephalum</name>
    <name type="common">big-headed turtle</name>
    <dbReference type="NCBI Taxonomy" id="55544"/>
    <lineage>
        <taxon>Eukaryota</taxon>
        <taxon>Metazoa</taxon>
        <taxon>Chordata</taxon>
        <taxon>Craniata</taxon>
        <taxon>Vertebrata</taxon>
        <taxon>Euteleostomi</taxon>
        <taxon>Archelosauria</taxon>
        <taxon>Testudinata</taxon>
        <taxon>Testudines</taxon>
        <taxon>Cryptodira</taxon>
        <taxon>Durocryptodira</taxon>
        <taxon>Testudinoidea</taxon>
        <taxon>Platysternidae</taxon>
        <taxon>Platysternon</taxon>
    </lineage>
</organism>
<feature type="domain" description="Calx-beta" evidence="11">
    <location>
        <begin position="1992"/>
        <end position="2098"/>
    </location>
</feature>
<feature type="repeat" description="CSPG" evidence="8">
    <location>
        <begin position="1527"/>
        <end position="1616"/>
    </location>
</feature>
<dbReference type="GO" id="GO:0007155">
    <property type="term" value="P:cell adhesion"/>
    <property type="evidence" value="ECO:0007669"/>
    <property type="project" value="UniProtKB-KW"/>
</dbReference>
<name>A0A4D9EZN6_9SAUR</name>
<dbReference type="PANTHER" id="PTHR45739">
    <property type="entry name" value="MATRIX PROTEIN, PUTATIVE-RELATED"/>
    <property type="match status" value="1"/>
</dbReference>
<evidence type="ECO:0000256" key="9">
    <source>
        <dbReference type="SAM" id="MobiDB-lite"/>
    </source>
</evidence>
<feature type="repeat" description="CSPG" evidence="8">
    <location>
        <begin position="692"/>
        <end position="798"/>
    </location>
</feature>
<feature type="domain" description="Calx-beta" evidence="11">
    <location>
        <begin position="1866"/>
        <end position="1977"/>
    </location>
</feature>
<dbReference type="SUPFAM" id="SSF141072">
    <property type="entry name" value="CalX-like"/>
    <property type="match status" value="5"/>
</dbReference>
<reference evidence="12 13" key="1">
    <citation type="submission" date="2019-04" db="EMBL/GenBank/DDBJ databases">
        <title>Draft genome of the big-headed turtle Platysternon megacephalum.</title>
        <authorList>
            <person name="Gong S."/>
        </authorList>
    </citation>
    <scope>NUCLEOTIDE SEQUENCE [LARGE SCALE GENOMIC DNA]</scope>
    <source>
        <strain evidence="12">DO16091913</strain>
        <tissue evidence="12">Muscle</tissue>
    </source>
</reference>
<comment type="similarity">
    <text evidence="1">Belongs to the FRAS1 family.</text>
</comment>
<feature type="repeat" description="CSPG" evidence="8">
    <location>
        <begin position="423"/>
        <end position="512"/>
    </location>
</feature>
<feature type="domain" description="Calx-beta" evidence="11">
    <location>
        <begin position="1754"/>
        <end position="1853"/>
    </location>
</feature>
<keyword evidence="5" id="KW-0106">Calcium</keyword>
<evidence type="ECO:0000256" key="2">
    <source>
        <dbReference type="ARBA" id="ARBA00022723"/>
    </source>
</evidence>
<evidence type="ECO:0000256" key="4">
    <source>
        <dbReference type="ARBA" id="ARBA00022737"/>
    </source>
</evidence>
<dbReference type="InterPro" id="IPR003644">
    <property type="entry name" value="Calx_beta"/>
</dbReference>
<dbReference type="GO" id="GO:0016020">
    <property type="term" value="C:membrane"/>
    <property type="evidence" value="ECO:0007669"/>
    <property type="project" value="InterPro"/>
</dbReference>
<evidence type="ECO:0000256" key="1">
    <source>
        <dbReference type="ARBA" id="ARBA00005529"/>
    </source>
</evidence>
<feature type="repeat" description="CSPG" evidence="8">
    <location>
        <begin position="1297"/>
        <end position="1394"/>
    </location>
</feature>
<dbReference type="SMART" id="SM00237">
    <property type="entry name" value="Calx_beta"/>
    <property type="match status" value="5"/>
</dbReference>
<feature type="domain" description="Calx-beta" evidence="11">
    <location>
        <begin position="2111"/>
        <end position="2215"/>
    </location>
</feature>